<dbReference type="PANTHER" id="PTHR12496:SF0">
    <property type="entry name" value="METHYLTRANSFERASE DOMAIN-CONTAINING PROTEIN"/>
    <property type="match status" value="1"/>
</dbReference>
<gene>
    <name evidence="1" type="ORF">C0V70_07630</name>
</gene>
<evidence type="ECO:0000313" key="2">
    <source>
        <dbReference type="Proteomes" id="UP000235584"/>
    </source>
</evidence>
<dbReference type="InterPro" id="IPR025714">
    <property type="entry name" value="Methyltranfer_dom"/>
</dbReference>
<dbReference type="AlphaFoldDB" id="A0A2K9NR39"/>
<sequence length="416" mass="49123">MNYKSHAMKLLDFVNLYAPMWKEEIMNEYPETISDYPREWVDLLDSLSEKELYDVDCKRDIPALNGSSFREFVQTIKTLTEVPKIPESPELPLEMWAFHGVKKKKKHEIQKIVPVLKNLRDQRHFDYVVDIGGGVGHLSRVLSHYHQIPSISIDQNSEFQEIGKERLKKFRKLDGAKDVTFMNLTFGKKEDQAALEKVFHEKSVSLGLHTCGPLANKLIQNTIDHHSMGLLNFGCCYYRINPEVDFPLSNFYKENNFTRLNLFGLSLATRSHAAMELSTYQTKERVKNYRYALHLFLMKHYNNKYATDVGECQIQTYWKPFQYYIREKLAELKIEHTFTDEYFNKFYADPSLQRELREMFLCNIIRWQLGRALEVYLQLDRCLYLEEQGYDVKLEQYFDEELSPRNLGILALLKQA</sequence>
<dbReference type="InterPro" id="IPR029063">
    <property type="entry name" value="SAM-dependent_MTases_sf"/>
</dbReference>
<protein>
    <submittedName>
        <fullName evidence="1">Uncharacterized protein</fullName>
    </submittedName>
</protein>
<accession>A0A2K9NR39</accession>
<organism evidence="1 2">
    <name type="scientific">Bacteriovorax stolpii</name>
    <name type="common">Bdellovibrio stolpii</name>
    <dbReference type="NCBI Taxonomy" id="960"/>
    <lineage>
        <taxon>Bacteria</taxon>
        <taxon>Pseudomonadati</taxon>
        <taxon>Bdellovibrionota</taxon>
        <taxon>Bacteriovoracia</taxon>
        <taxon>Bacteriovoracales</taxon>
        <taxon>Bacteriovoracaceae</taxon>
        <taxon>Bacteriovorax</taxon>
    </lineage>
</organism>
<dbReference type="PANTHER" id="PTHR12496">
    <property type="entry name" value="CGI-41 METHYLTRANSFERASE"/>
    <property type="match status" value="1"/>
</dbReference>
<dbReference type="InterPro" id="IPR052220">
    <property type="entry name" value="METTL25"/>
</dbReference>
<reference evidence="1 2" key="1">
    <citation type="submission" date="2018-01" db="EMBL/GenBank/DDBJ databases">
        <title>Complete genome sequence of Bacteriovorax stolpii DSM12778.</title>
        <authorList>
            <person name="Tang B."/>
            <person name="Chang J."/>
        </authorList>
    </citation>
    <scope>NUCLEOTIDE SEQUENCE [LARGE SCALE GENOMIC DNA]</scope>
    <source>
        <strain evidence="1 2">DSM 12778</strain>
    </source>
</reference>
<dbReference type="SUPFAM" id="SSF53335">
    <property type="entry name" value="S-adenosyl-L-methionine-dependent methyltransferases"/>
    <property type="match status" value="1"/>
</dbReference>
<name>A0A2K9NR39_BACTC</name>
<keyword evidence="2" id="KW-1185">Reference proteome</keyword>
<dbReference type="Proteomes" id="UP000235584">
    <property type="component" value="Chromosome"/>
</dbReference>
<dbReference type="RefSeq" id="WP_102243272.1">
    <property type="nucleotide sequence ID" value="NZ_CP025704.1"/>
</dbReference>
<dbReference type="EMBL" id="CP025704">
    <property type="protein sequence ID" value="AUN97979.1"/>
    <property type="molecule type" value="Genomic_DNA"/>
</dbReference>
<evidence type="ECO:0000313" key="1">
    <source>
        <dbReference type="EMBL" id="AUN97979.1"/>
    </source>
</evidence>
<dbReference type="KEGG" id="bsto:C0V70_07630"/>
<dbReference type="Pfam" id="PF13679">
    <property type="entry name" value="Methyltransf_32"/>
    <property type="match status" value="1"/>
</dbReference>
<proteinExistence type="predicted"/>